<keyword evidence="4 12" id="KW-0812">Transmembrane</keyword>
<feature type="transmembrane region" description="Helical" evidence="12">
    <location>
        <begin position="633"/>
        <end position="653"/>
    </location>
</feature>
<protein>
    <submittedName>
        <fullName evidence="14">Plasma-membrane proton-efflux P-type ATPase</fullName>
        <ecNumber evidence="14">3.6.3.6</ecNumber>
    </submittedName>
</protein>
<keyword evidence="7" id="KW-0067">ATP-binding</keyword>
<dbReference type="PROSITE" id="PS00154">
    <property type="entry name" value="ATPASE_E1_E2"/>
    <property type="match status" value="1"/>
</dbReference>
<dbReference type="GO" id="GO:0005524">
    <property type="term" value="F:ATP binding"/>
    <property type="evidence" value="ECO:0007669"/>
    <property type="project" value="UniProtKB-KW"/>
</dbReference>
<feature type="transmembrane region" description="Helical" evidence="12">
    <location>
        <begin position="70"/>
        <end position="89"/>
    </location>
</feature>
<evidence type="ECO:0000256" key="11">
    <source>
        <dbReference type="ARBA" id="ARBA00023136"/>
    </source>
</evidence>
<dbReference type="Gene3D" id="2.70.150.10">
    <property type="entry name" value="Calcium-transporting ATPase, cytoplasmic transduction domain A"/>
    <property type="match status" value="1"/>
</dbReference>
<keyword evidence="8" id="KW-0460">Magnesium</keyword>
<dbReference type="GO" id="GO:0046872">
    <property type="term" value="F:metal ion binding"/>
    <property type="evidence" value="ECO:0007669"/>
    <property type="project" value="UniProtKB-KW"/>
</dbReference>
<keyword evidence="5" id="KW-0479">Metal-binding</keyword>
<dbReference type="SUPFAM" id="SSF81665">
    <property type="entry name" value="Calcium ATPase, transmembrane domain M"/>
    <property type="match status" value="1"/>
</dbReference>
<dbReference type="NCBIfam" id="TIGR01647">
    <property type="entry name" value="ATPase-IIIA_H"/>
    <property type="match status" value="1"/>
</dbReference>
<dbReference type="RefSeq" id="WP_013866672.1">
    <property type="nucleotide sequence ID" value="NC_015636.1"/>
</dbReference>
<dbReference type="SUPFAM" id="SSF81653">
    <property type="entry name" value="Calcium ATPase, transduction domain A"/>
    <property type="match status" value="1"/>
</dbReference>
<dbReference type="GO" id="GO:0008553">
    <property type="term" value="F:P-type proton-exporting transporter activity"/>
    <property type="evidence" value="ECO:0007669"/>
    <property type="project" value="InterPro"/>
</dbReference>
<dbReference type="Proteomes" id="UP000009296">
    <property type="component" value="Chromosome"/>
</dbReference>
<keyword evidence="6" id="KW-0547">Nucleotide-binding</keyword>
<dbReference type="InterPro" id="IPR036412">
    <property type="entry name" value="HAD-like_sf"/>
</dbReference>
<dbReference type="SUPFAM" id="SSF56784">
    <property type="entry name" value="HAD-like"/>
    <property type="match status" value="1"/>
</dbReference>
<dbReference type="FunFam" id="3.40.50.1000:FF:000211">
    <property type="entry name" value="Plasma membrane ATPase"/>
    <property type="match status" value="1"/>
</dbReference>
<organism evidence="14 15">
    <name type="scientific">Methanothermococcus okinawensis (strain DSM 14208 / JCM 11175 / IH1)</name>
    <dbReference type="NCBI Taxonomy" id="647113"/>
    <lineage>
        <taxon>Archaea</taxon>
        <taxon>Methanobacteriati</taxon>
        <taxon>Methanobacteriota</taxon>
        <taxon>Methanomada group</taxon>
        <taxon>Methanococci</taxon>
        <taxon>Methanococcales</taxon>
        <taxon>Methanococcaceae</taxon>
        <taxon>Methanothermococcus</taxon>
    </lineage>
</organism>
<feature type="transmembrane region" description="Helical" evidence="12">
    <location>
        <begin position="700"/>
        <end position="719"/>
    </location>
</feature>
<keyword evidence="10 12" id="KW-1133">Transmembrane helix</keyword>
<dbReference type="GO" id="GO:0120029">
    <property type="term" value="P:proton export across plasma membrane"/>
    <property type="evidence" value="ECO:0007669"/>
    <property type="project" value="InterPro"/>
</dbReference>
<evidence type="ECO:0000256" key="9">
    <source>
        <dbReference type="ARBA" id="ARBA00022967"/>
    </source>
</evidence>
<dbReference type="SFLD" id="SFLDF00027">
    <property type="entry name" value="p-type_atpase"/>
    <property type="match status" value="1"/>
</dbReference>
<evidence type="ECO:0000256" key="6">
    <source>
        <dbReference type="ARBA" id="ARBA00022741"/>
    </source>
</evidence>
<dbReference type="GO" id="GO:0016887">
    <property type="term" value="F:ATP hydrolysis activity"/>
    <property type="evidence" value="ECO:0007669"/>
    <property type="project" value="InterPro"/>
</dbReference>
<dbReference type="SFLD" id="SFLDS00003">
    <property type="entry name" value="Haloacid_Dehalogenase"/>
    <property type="match status" value="1"/>
</dbReference>
<dbReference type="Gene3D" id="3.40.50.1000">
    <property type="entry name" value="HAD superfamily/HAD-like"/>
    <property type="match status" value="1"/>
</dbReference>
<comment type="similarity">
    <text evidence="2">Belongs to the cation transport ATPase (P-type) (TC 3.A.3) family. Type IIIA subfamily.</text>
</comment>
<dbReference type="Pfam" id="PF00702">
    <property type="entry name" value="Hydrolase"/>
    <property type="match status" value="1"/>
</dbReference>
<dbReference type="HOGENOM" id="CLU_002360_6_4_2"/>
<dbReference type="InterPro" id="IPR008250">
    <property type="entry name" value="ATPase_P-typ_transduc_dom_A_sf"/>
</dbReference>
<feature type="transmembrane region" description="Helical" evidence="12">
    <location>
        <begin position="760"/>
        <end position="785"/>
    </location>
</feature>
<dbReference type="InterPro" id="IPR006534">
    <property type="entry name" value="P-type_ATPase_IIIA"/>
</dbReference>
<keyword evidence="14" id="KW-0378">Hydrolase</keyword>
<dbReference type="SMART" id="SM00831">
    <property type="entry name" value="Cation_ATPase_N"/>
    <property type="match status" value="1"/>
</dbReference>
<dbReference type="InterPro" id="IPR023298">
    <property type="entry name" value="ATPase_P-typ_TM_dom_sf"/>
</dbReference>
<evidence type="ECO:0000256" key="12">
    <source>
        <dbReference type="SAM" id="Phobius"/>
    </source>
</evidence>
<keyword evidence="3" id="KW-0597">Phosphoprotein</keyword>
<dbReference type="STRING" id="647113.Metok_0504"/>
<dbReference type="PANTHER" id="PTHR42861">
    <property type="entry name" value="CALCIUM-TRANSPORTING ATPASE"/>
    <property type="match status" value="1"/>
</dbReference>
<dbReference type="InterPro" id="IPR004014">
    <property type="entry name" value="ATPase_P-typ_cation-transptr_N"/>
</dbReference>
<evidence type="ECO:0000256" key="1">
    <source>
        <dbReference type="ARBA" id="ARBA00004141"/>
    </source>
</evidence>
<gene>
    <name evidence="14" type="ordered locus">Metok_0504</name>
</gene>
<dbReference type="InterPro" id="IPR059000">
    <property type="entry name" value="ATPase_P-type_domA"/>
</dbReference>
<dbReference type="PRINTS" id="PR00120">
    <property type="entry name" value="HATPASE"/>
</dbReference>
<dbReference type="SFLD" id="SFLDG00002">
    <property type="entry name" value="C1.7:_P-type_atpase_like"/>
    <property type="match status" value="1"/>
</dbReference>
<dbReference type="InterPro" id="IPR023299">
    <property type="entry name" value="ATPase_P-typ_cyto_dom_N"/>
</dbReference>
<dbReference type="Gene3D" id="1.20.1110.10">
    <property type="entry name" value="Calcium-transporting ATPase, transmembrane domain"/>
    <property type="match status" value="1"/>
</dbReference>
<evidence type="ECO:0000256" key="8">
    <source>
        <dbReference type="ARBA" id="ARBA00022842"/>
    </source>
</evidence>
<feature type="transmembrane region" description="Helical" evidence="12">
    <location>
        <begin position="659"/>
        <end position="680"/>
    </location>
</feature>
<dbReference type="NCBIfam" id="TIGR01494">
    <property type="entry name" value="ATPase_P-type"/>
    <property type="match status" value="3"/>
</dbReference>
<dbReference type="GeneID" id="10772626"/>
<sequence length="821" mass="90844">MDNNKKENMSSAGEVVNSNIKEEPFNKDLVIKSFNTSLKNGLSSEEVKKLLEKYGYNEIGEKKVNPIIKFLSYFWGPIPWMIEIAAILSASVKDWADFGIITALLIVNGIVGFWEEHKAENVVEALKQKMALRAKVLRDGKWETIAAKYLVPGDIIRVKIGDIVPADMIIVDGDYVSVDESALTGESLPVSKHIGDEIYSGSIIKRGEVIGVVKATGANTYFGKTVKLVESAKTVSSFQKMIITVGNYLIILAIVLIAIIFAVSLYRHESLIETLRFALVLAVASIPAAMPAVLSITMAIGALNLAKKQAVVTKLVSIEELASVDILCSDKTGTLTKNQLVCGDLVPFNGFKKEDVIFYAVLASRYEDSDADAIDMAILNEAKKLNIFDELKKYKLLEFKPFDPVIKRTEALVSSDGTSFKTAKGAPQVIAELCNLDESTKEEVSKTIDKLAEQGYRALGVAVDRGNGWEFVGIVPLYDPPREDAPEAISKIKQLGVFVKMVTGDHIAIAKNIARMLGIGDKIVSMTELLKMKKESEMENLVEEADGFSEVYPEHKYRIVDILQKKKHFVGMTGDGVNDAPALKKANCGIAVAGATDAARAAADIVLLSPGISVIADAITEARRIFQRMESYVIYRICETIRILFFMTLSILVFNFYPITALMVVLLALLNDVPILAIAYDNVVEQDKPVSWNMKKVLPISTVLGLAGLVSSFLIYYIAEMLYPGQYGFIQTFIFLKLIIAGHSTIFVTRTKDWLWKKPYPGSILFWGVMITNIIGTLIAVYGILITPIGWKWAIFIWIYATVWMFINDIVKKIMVKKLNM</sequence>
<reference evidence="14" key="1">
    <citation type="submission" date="2011-05" db="EMBL/GenBank/DDBJ databases">
        <title>Complete sequence of chromosome of Methanothermococcus okinawensis IH1.</title>
        <authorList>
            <consortium name="US DOE Joint Genome Institute"/>
            <person name="Lucas S."/>
            <person name="Han J."/>
            <person name="Lapidus A."/>
            <person name="Cheng J.-F."/>
            <person name="Goodwin L."/>
            <person name="Pitluck S."/>
            <person name="Peters L."/>
            <person name="Mikhailova N."/>
            <person name="Held B."/>
            <person name="Han C."/>
            <person name="Tapia R."/>
            <person name="Land M."/>
            <person name="Hauser L."/>
            <person name="Kyrpides N."/>
            <person name="Ivanova N."/>
            <person name="Pagani I."/>
            <person name="Sieprawska-Lupa M."/>
            <person name="Takai K."/>
            <person name="Miyazaki J."/>
            <person name="Whitman W."/>
            <person name="Woyke T."/>
        </authorList>
    </citation>
    <scope>NUCLEOTIDE SEQUENCE</scope>
    <source>
        <strain evidence="14">IH1</strain>
    </source>
</reference>
<dbReference type="GO" id="GO:0016020">
    <property type="term" value="C:membrane"/>
    <property type="evidence" value="ECO:0007669"/>
    <property type="project" value="UniProtKB-SubCell"/>
</dbReference>
<feature type="transmembrane region" description="Helical" evidence="12">
    <location>
        <begin position="791"/>
        <end position="811"/>
    </location>
</feature>
<feature type="domain" description="Cation-transporting P-type ATPase N-terminal" evidence="13">
    <location>
        <begin position="23"/>
        <end position="94"/>
    </location>
</feature>
<dbReference type="Gene3D" id="3.40.1110.10">
    <property type="entry name" value="Calcium-transporting ATPase, cytoplasmic domain N"/>
    <property type="match status" value="1"/>
</dbReference>
<evidence type="ECO:0000256" key="7">
    <source>
        <dbReference type="ARBA" id="ARBA00022840"/>
    </source>
</evidence>
<dbReference type="Pfam" id="PF00122">
    <property type="entry name" value="E1-E2_ATPase"/>
    <property type="match status" value="1"/>
</dbReference>
<dbReference type="InterPro" id="IPR044492">
    <property type="entry name" value="P_typ_ATPase_HD_dom"/>
</dbReference>
<name>F8AL48_METOI</name>
<dbReference type="EC" id="3.6.3.6" evidence="14"/>
<dbReference type="AlphaFoldDB" id="F8AL48"/>
<evidence type="ECO:0000313" key="14">
    <source>
        <dbReference type="EMBL" id="AEH06486.1"/>
    </source>
</evidence>
<evidence type="ECO:0000256" key="10">
    <source>
        <dbReference type="ARBA" id="ARBA00022989"/>
    </source>
</evidence>
<evidence type="ECO:0000256" key="5">
    <source>
        <dbReference type="ARBA" id="ARBA00022723"/>
    </source>
</evidence>
<dbReference type="InterPro" id="IPR023214">
    <property type="entry name" value="HAD_sf"/>
</dbReference>
<dbReference type="eggNOG" id="arCOG01578">
    <property type="taxonomic scope" value="Archaea"/>
</dbReference>
<keyword evidence="15" id="KW-1185">Reference proteome</keyword>
<dbReference type="KEGG" id="mok:Metok_0504"/>
<dbReference type="PRINTS" id="PR00119">
    <property type="entry name" value="CATATPASE"/>
</dbReference>
<keyword evidence="9" id="KW-1278">Translocase</keyword>
<dbReference type="SUPFAM" id="SSF81660">
    <property type="entry name" value="Metal cation-transporting ATPase, ATP-binding domain N"/>
    <property type="match status" value="1"/>
</dbReference>
<dbReference type="CDD" id="cd02076">
    <property type="entry name" value="P-type_ATPase_H"/>
    <property type="match status" value="1"/>
</dbReference>
<proteinExistence type="inferred from homology"/>
<feature type="transmembrane region" description="Helical" evidence="12">
    <location>
        <begin position="278"/>
        <end position="305"/>
    </location>
</feature>
<accession>F8AL48</accession>
<feature type="transmembrane region" description="Helical" evidence="12">
    <location>
        <begin position="245"/>
        <end position="266"/>
    </location>
</feature>
<dbReference type="FunFam" id="2.70.150.10:FF:000042">
    <property type="entry name" value="Plasma membrane ATPase"/>
    <property type="match status" value="1"/>
</dbReference>
<dbReference type="InterPro" id="IPR018303">
    <property type="entry name" value="ATPase_P-typ_P_site"/>
</dbReference>
<evidence type="ECO:0000259" key="13">
    <source>
        <dbReference type="SMART" id="SM00831"/>
    </source>
</evidence>
<evidence type="ECO:0000256" key="4">
    <source>
        <dbReference type="ARBA" id="ARBA00022692"/>
    </source>
</evidence>
<evidence type="ECO:0000256" key="2">
    <source>
        <dbReference type="ARBA" id="ARBA00008804"/>
    </source>
</evidence>
<dbReference type="EMBL" id="CP002792">
    <property type="protein sequence ID" value="AEH06486.1"/>
    <property type="molecule type" value="Genomic_DNA"/>
</dbReference>
<keyword evidence="11 12" id="KW-0472">Membrane</keyword>
<dbReference type="InterPro" id="IPR001757">
    <property type="entry name" value="P_typ_ATPase"/>
</dbReference>
<dbReference type="FunFam" id="3.40.1110.10:FF:000005">
    <property type="entry name" value="Plasma membrane ATPase"/>
    <property type="match status" value="1"/>
</dbReference>
<feature type="transmembrane region" description="Helical" evidence="12">
    <location>
        <begin position="725"/>
        <end position="748"/>
    </location>
</feature>
<evidence type="ECO:0000313" key="15">
    <source>
        <dbReference type="Proteomes" id="UP000009296"/>
    </source>
</evidence>
<feature type="transmembrane region" description="Helical" evidence="12">
    <location>
        <begin position="95"/>
        <end position="114"/>
    </location>
</feature>
<evidence type="ECO:0000256" key="3">
    <source>
        <dbReference type="ARBA" id="ARBA00022553"/>
    </source>
</evidence>
<dbReference type="Pfam" id="PF00690">
    <property type="entry name" value="Cation_ATPase_N"/>
    <property type="match status" value="1"/>
</dbReference>
<comment type="subcellular location">
    <subcellularLocation>
        <location evidence="1">Membrane</location>
        <topology evidence="1">Multi-pass membrane protein</topology>
    </subcellularLocation>
</comment>